<organism evidence="2 3">
    <name type="scientific">Etheostoma spectabile</name>
    <name type="common">orangethroat darter</name>
    <dbReference type="NCBI Taxonomy" id="54343"/>
    <lineage>
        <taxon>Eukaryota</taxon>
        <taxon>Metazoa</taxon>
        <taxon>Chordata</taxon>
        <taxon>Craniata</taxon>
        <taxon>Vertebrata</taxon>
        <taxon>Euteleostomi</taxon>
        <taxon>Actinopterygii</taxon>
        <taxon>Neopterygii</taxon>
        <taxon>Teleostei</taxon>
        <taxon>Neoteleostei</taxon>
        <taxon>Acanthomorphata</taxon>
        <taxon>Eupercaria</taxon>
        <taxon>Perciformes</taxon>
        <taxon>Percoidei</taxon>
        <taxon>Percidae</taxon>
        <taxon>Etheostomatinae</taxon>
        <taxon>Etheostoma</taxon>
    </lineage>
</organism>
<gene>
    <name evidence="2" type="ORF">FQN60_014987</name>
</gene>
<evidence type="ECO:0000313" key="3">
    <source>
        <dbReference type="Proteomes" id="UP000327493"/>
    </source>
</evidence>
<dbReference type="Proteomes" id="UP000327493">
    <property type="component" value="Chromosome 17"/>
</dbReference>
<name>A0A5J5CS88_9PERO</name>
<dbReference type="AlphaFoldDB" id="A0A5J5CS88"/>
<comment type="caution">
    <text evidence="2">The sequence shown here is derived from an EMBL/GenBank/DDBJ whole genome shotgun (WGS) entry which is preliminary data.</text>
</comment>
<proteinExistence type="predicted"/>
<protein>
    <submittedName>
        <fullName evidence="2">Uncharacterized protein</fullName>
    </submittedName>
</protein>
<dbReference type="EMBL" id="VOFY01000017">
    <property type="protein sequence ID" value="KAA8583779.1"/>
    <property type="molecule type" value="Genomic_DNA"/>
</dbReference>
<accession>A0A5J5CS88</accession>
<reference evidence="2 3" key="1">
    <citation type="submission" date="2019-08" db="EMBL/GenBank/DDBJ databases">
        <title>A chromosome-level genome assembly, high-density linkage maps, and genome scans reveal the genomic architecture of hybrid incompatibilities underlying speciation via character displacement in darters (Percidae: Etheostominae).</title>
        <authorList>
            <person name="Moran R.L."/>
            <person name="Catchen J.M."/>
            <person name="Fuller R.C."/>
        </authorList>
    </citation>
    <scope>NUCLEOTIDE SEQUENCE [LARGE SCALE GENOMIC DNA]</scope>
    <source>
        <strain evidence="2">EspeVRDwgs_2016</strain>
        <tissue evidence="2">Muscle</tissue>
    </source>
</reference>
<keyword evidence="3" id="KW-1185">Reference proteome</keyword>
<feature type="region of interest" description="Disordered" evidence="1">
    <location>
        <begin position="31"/>
        <end position="69"/>
    </location>
</feature>
<sequence>MVERRSASSRYSSDACTALGRHRSVLARKIPASAAPTAPRPNDHIPIPNSCPSSPDSEDKTAAQTGNNTTRKIAVWALRNWGPAAVEGWLLMVVLPRERAEQRRGSLHLRALEHLDRPSIGTMDKV</sequence>
<evidence type="ECO:0000313" key="2">
    <source>
        <dbReference type="EMBL" id="KAA8583779.1"/>
    </source>
</evidence>
<evidence type="ECO:0000256" key="1">
    <source>
        <dbReference type="SAM" id="MobiDB-lite"/>
    </source>
</evidence>